<dbReference type="RefSeq" id="WP_369017711.1">
    <property type="nucleotide sequence ID" value="NZ_CP121689.1"/>
</dbReference>
<dbReference type="InterPro" id="IPR000515">
    <property type="entry name" value="MetI-like"/>
</dbReference>
<gene>
    <name evidence="13" type="ORF">QBE54_08175</name>
</gene>
<evidence type="ECO:0000256" key="9">
    <source>
        <dbReference type="ARBA" id="ARBA00023136"/>
    </source>
</evidence>
<comment type="function">
    <text evidence="1">Part of the ABC transporter complex MalEFGK involved in maltose/maltodextrin import. Probably responsible for the translocation of the substrate across the membrane.</text>
</comment>
<evidence type="ECO:0000259" key="12">
    <source>
        <dbReference type="PROSITE" id="PS50928"/>
    </source>
</evidence>
<keyword evidence="9 11" id="KW-0472">Membrane</keyword>
<sequence length="275" mass="30037">MAKKKRRKEWTWTLIALIPTVLIIMPLYFIAIGGFQTVAEIFHRPPYWFPPHPTLAFYKSALVTLAPYLKNSLIIALGNLVLTLAVALPSAFALAKFRLKWGKATFFLLAFSQMLPATAVIIPLFLIFNNFALINNYLSAILGIGIFTIPFATIILRAYMQAIPTGLVEAAFIDGASLLHVFRSIIIPLSSPAIATAGILTLIMGWGDFIVSLSFLKDQAMQPMSIGLYNFIGQYGVQWNKLMAGSMIFAVPPLVVALLAGKSIVAGLTAGAFKE</sequence>
<accession>A0ABZ2Y9Q6</accession>
<evidence type="ECO:0000313" key="13">
    <source>
        <dbReference type="EMBL" id="WZL75562.1"/>
    </source>
</evidence>
<evidence type="ECO:0000256" key="2">
    <source>
        <dbReference type="ARBA" id="ARBA00004651"/>
    </source>
</evidence>
<evidence type="ECO:0000256" key="11">
    <source>
        <dbReference type="RuleBase" id="RU363032"/>
    </source>
</evidence>
<feature type="transmembrane region" description="Helical" evidence="11">
    <location>
        <begin position="167"/>
        <end position="187"/>
    </location>
</feature>
<keyword evidence="4 11" id="KW-0813">Transport</keyword>
<dbReference type="CDD" id="cd06261">
    <property type="entry name" value="TM_PBP2"/>
    <property type="match status" value="1"/>
</dbReference>
<dbReference type="Proteomes" id="UP001461341">
    <property type="component" value="Chromosome"/>
</dbReference>
<feature type="domain" description="ABC transmembrane type-1" evidence="12">
    <location>
        <begin position="69"/>
        <end position="260"/>
    </location>
</feature>
<reference evidence="13 14" key="1">
    <citation type="submission" date="2023-03" db="EMBL/GenBank/DDBJ databases">
        <title>Novel Species.</title>
        <authorList>
            <person name="Ma S."/>
        </authorList>
    </citation>
    <scope>NUCLEOTIDE SEQUENCE [LARGE SCALE GENOMIC DNA]</scope>
    <source>
        <strain evidence="13 14">B11</strain>
    </source>
</reference>
<evidence type="ECO:0000256" key="7">
    <source>
        <dbReference type="ARBA" id="ARBA00022692"/>
    </source>
</evidence>
<dbReference type="SUPFAM" id="SSF161098">
    <property type="entry name" value="MetI-like"/>
    <property type="match status" value="1"/>
</dbReference>
<proteinExistence type="inferred from homology"/>
<feature type="transmembrane region" description="Helical" evidence="11">
    <location>
        <begin position="106"/>
        <end position="128"/>
    </location>
</feature>
<feature type="transmembrane region" description="Helical" evidence="11">
    <location>
        <begin position="193"/>
        <end position="216"/>
    </location>
</feature>
<evidence type="ECO:0000256" key="4">
    <source>
        <dbReference type="ARBA" id="ARBA00022448"/>
    </source>
</evidence>
<protein>
    <recommendedName>
        <fullName evidence="10">Maltose/maltodextrin transport system permease protein MalG</fullName>
    </recommendedName>
</protein>
<dbReference type="PROSITE" id="PS50928">
    <property type="entry name" value="ABC_TM1"/>
    <property type="match status" value="1"/>
</dbReference>
<evidence type="ECO:0000256" key="10">
    <source>
        <dbReference type="ARBA" id="ARBA00041109"/>
    </source>
</evidence>
<organism evidence="13 14">
    <name type="scientific">Thermatribacter velox</name>
    <dbReference type="NCBI Taxonomy" id="3039681"/>
    <lineage>
        <taxon>Bacteria</taxon>
        <taxon>Pseudomonadati</taxon>
        <taxon>Atribacterota</taxon>
        <taxon>Atribacteria</taxon>
        <taxon>Atribacterales</taxon>
        <taxon>Thermatribacteraceae</taxon>
        <taxon>Thermatribacter</taxon>
    </lineage>
</organism>
<evidence type="ECO:0000256" key="3">
    <source>
        <dbReference type="ARBA" id="ARBA00009047"/>
    </source>
</evidence>
<feature type="transmembrane region" description="Helical" evidence="11">
    <location>
        <begin position="134"/>
        <end position="155"/>
    </location>
</feature>
<feature type="transmembrane region" description="Helical" evidence="11">
    <location>
        <begin position="248"/>
        <end position="273"/>
    </location>
</feature>
<dbReference type="EMBL" id="CP121689">
    <property type="protein sequence ID" value="WZL75562.1"/>
    <property type="molecule type" value="Genomic_DNA"/>
</dbReference>
<keyword evidence="7 11" id="KW-0812">Transmembrane</keyword>
<evidence type="ECO:0000313" key="14">
    <source>
        <dbReference type="Proteomes" id="UP001461341"/>
    </source>
</evidence>
<feature type="transmembrane region" description="Helical" evidence="11">
    <location>
        <begin position="73"/>
        <end position="94"/>
    </location>
</feature>
<dbReference type="InterPro" id="IPR035906">
    <property type="entry name" value="MetI-like_sf"/>
</dbReference>
<dbReference type="Gene3D" id="1.10.3720.10">
    <property type="entry name" value="MetI-like"/>
    <property type="match status" value="1"/>
</dbReference>
<feature type="transmembrane region" description="Helical" evidence="11">
    <location>
        <begin position="12"/>
        <end position="35"/>
    </location>
</feature>
<comment type="similarity">
    <text evidence="3">Belongs to the binding-protein-dependent transport system permease family. MalFG subfamily.</text>
</comment>
<evidence type="ECO:0000256" key="6">
    <source>
        <dbReference type="ARBA" id="ARBA00022597"/>
    </source>
</evidence>
<dbReference type="PANTHER" id="PTHR32243">
    <property type="entry name" value="MALTOSE TRANSPORT SYSTEM PERMEASE-RELATED"/>
    <property type="match status" value="1"/>
</dbReference>
<comment type="subcellular location">
    <subcellularLocation>
        <location evidence="2 11">Cell membrane</location>
        <topology evidence="2 11">Multi-pass membrane protein</topology>
    </subcellularLocation>
</comment>
<keyword evidence="14" id="KW-1185">Reference proteome</keyword>
<keyword evidence="8 11" id="KW-1133">Transmembrane helix</keyword>
<evidence type="ECO:0000256" key="1">
    <source>
        <dbReference type="ARBA" id="ARBA00002264"/>
    </source>
</evidence>
<name>A0ABZ2Y9Q6_9BACT</name>
<dbReference type="PANTHER" id="PTHR32243:SF50">
    <property type="entry name" value="MALTOSE_MALTODEXTRIN TRANSPORT SYSTEM PERMEASE PROTEIN MALG"/>
    <property type="match status" value="1"/>
</dbReference>
<dbReference type="InterPro" id="IPR050901">
    <property type="entry name" value="BP-dep_ABC_trans_perm"/>
</dbReference>
<evidence type="ECO:0000256" key="8">
    <source>
        <dbReference type="ARBA" id="ARBA00022989"/>
    </source>
</evidence>
<keyword evidence="6" id="KW-0762">Sugar transport</keyword>
<evidence type="ECO:0000256" key="5">
    <source>
        <dbReference type="ARBA" id="ARBA00022475"/>
    </source>
</evidence>
<keyword evidence="5" id="KW-1003">Cell membrane</keyword>
<dbReference type="Pfam" id="PF00528">
    <property type="entry name" value="BPD_transp_1"/>
    <property type="match status" value="1"/>
</dbReference>